<evidence type="ECO:0000313" key="2">
    <source>
        <dbReference type="Proteomes" id="UP001586593"/>
    </source>
</evidence>
<organism evidence="1 2">
    <name type="scientific">Phialemonium thermophilum</name>
    <dbReference type="NCBI Taxonomy" id="223376"/>
    <lineage>
        <taxon>Eukaryota</taxon>
        <taxon>Fungi</taxon>
        <taxon>Dikarya</taxon>
        <taxon>Ascomycota</taxon>
        <taxon>Pezizomycotina</taxon>
        <taxon>Sordariomycetes</taxon>
        <taxon>Sordariomycetidae</taxon>
        <taxon>Cephalothecales</taxon>
        <taxon>Cephalothecaceae</taxon>
        <taxon>Phialemonium</taxon>
    </lineage>
</organism>
<proteinExistence type="predicted"/>
<accession>A0ABR3WIF0</accession>
<comment type="caution">
    <text evidence="1">The sequence shown here is derived from an EMBL/GenBank/DDBJ whole genome shotgun (WGS) entry which is preliminary data.</text>
</comment>
<evidence type="ECO:0000313" key="1">
    <source>
        <dbReference type="EMBL" id="KAL1862588.1"/>
    </source>
</evidence>
<reference evidence="1 2" key="1">
    <citation type="journal article" date="2024" name="Commun. Biol.">
        <title>Comparative genomic analysis of thermophilic fungi reveals convergent evolutionary adaptations and gene losses.</title>
        <authorList>
            <person name="Steindorff A.S."/>
            <person name="Aguilar-Pontes M.V."/>
            <person name="Robinson A.J."/>
            <person name="Andreopoulos B."/>
            <person name="LaButti K."/>
            <person name="Kuo A."/>
            <person name="Mondo S."/>
            <person name="Riley R."/>
            <person name="Otillar R."/>
            <person name="Haridas S."/>
            <person name="Lipzen A."/>
            <person name="Grimwood J."/>
            <person name="Schmutz J."/>
            <person name="Clum A."/>
            <person name="Reid I.D."/>
            <person name="Moisan M.C."/>
            <person name="Butler G."/>
            <person name="Nguyen T.T.M."/>
            <person name="Dewar K."/>
            <person name="Conant G."/>
            <person name="Drula E."/>
            <person name="Henrissat B."/>
            <person name="Hansel C."/>
            <person name="Singer S."/>
            <person name="Hutchinson M.I."/>
            <person name="de Vries R.P."/>
            <person name="Natvig D.O."/>
            <person name="Powell A.J."/>
            <person name="Tsang A."/>
            <person name="Grigoriev I.V."/>
        </authorList>
    </citation>
    <scope>NUCLEOTIDE SEQUENCE [LARGE SCALE GENOMIC DNA]</scope>
    <source>
        <strain evidence="1 2">ATCC 24622</strain>
    </source>
</reference>
<dbReference type="Proteomes" id="UP001586593">
    <property type="component" value="Unassembled WGS sequence"/>
</dbReference>
<dbReference type="EMBL" id="JAZHXJ010000394">
    <property type="protein sequence ID" value="KAL1862588.1"/>
    <property type="molecule type" value="Genomic_DNA"/>
</dbReference>
<gene>
    <name evidence="1" type="ORF">VTK73DRAFT_6751</name>
</gene>
<sequence>MRGRVGRPNALAPSSLVRSMAASRAASTKLLLCDPECTPYARSSAVLTVRGVYGMYTSGSIQDACPFLLVAVFDTDTSSSSSALSSSTPPSSSSEKAASLACSFSSAGSLSPDRGATSTSSWLVSAAPSSSFSPLVLRGPTHARMFRMTSAASVCEDVPFRPISKMVSCGLNPLILLSIDARAASISAASSSKIGCSCDQPLDATMSRDRRALWTDAEFRVFM</sequence>
<keyword evidence="2" id="KW-1185">Reference proteome</keyword>
<name>A0ABR3WIF0_9PEZI</name>
<protein>
    <submittedName>
        <fullName evidence="1">Uncharacterized protein</fullName>
    </submittedName>
</protein>